<proteinExistence type="predicted"/>
<dbReference type="Proteomes" id="UP001178507">
    <property type="component" value="Unassembled WGS sequence"/>
</dbReference>
<feature type="non-terminal residue" evidence="1">
    <location>
        <position position="1"/>
    </location>
</feature>
<sequence length="460" mass="51066">SAQYARSMVAGSDDWLRWFPNASLFILEGNVQQIGMETIAAKADLSWESLFPNKEARRFGLGLYNPSLAAAEGGLLAVFRASNWQYCPHSGWDGNWSHVPHHKVQAQQYNRPMVALLTEDLQVLEAAAVDFPKPRFSARFQEVQGGQVLAERAIEGPEDLRVYRAEDEYWISFSFRTAFLARLGLRLCRGAAGCRTAAWIDEESVLELTPQALTRKEHRQQQAFKNLNIARLSQGAALVEFSVNPRVLLQVDLVSGLWLEVASSETPSMPLLPSSQYFYRGGFCCVPLDWRGSQVSLGVAHIKFNRYVFLHRFYVASEKPPYEVLAISPELCFHFLGAGQAWQSSLGPGCETLQFVSGMVLLPQDTSGTLLLSVGVSDCESSFVSLELEVVLALLSPVPSRRHSQGVEVTAMPEVPPTTRPARALALLLDARAAATSRYKKAIQRLEALWTKRLAVPEGR</sequence>
<comment type="caution">
    <text evidence="1">The sequence shown here is derived from an EMBL/GenBank/DDBJ whole genome shotgun (WGS) entry which is preliminary data.</text>
</comment>
<keyword evidence="2" id="KW-1185">Reference proteome</keyword>
<evidence type="ECO:0000313" key="2">
    <source>
        <dbReference type="Proteomes" id="UP001178507"/>
    </source>
</evidence>
<gene>
    <name evidence="1" type="ORF">EVOR1521_LOCUS1817</name>
</gene>
<reference evidence="1" key="1">
    <citation type="submission" date="2023-08" db="EMBL/GenBank/DDBJ databases">
        <authorList>
            <person name="Chen Y."/>
            <person name="Shah S."/>
            <person name="Dougan E. K."/>
            <person name="Thang M."/>
            <person name="Chan C."/>
        </authorList>
    </citation>
    <scope>NUCLEOTIDE SEQUENCE</scope>
</reference>
<name>A0AA36MGV7_9DINO</name>
<dbReference type="EMBL" id="CAUJNA010000084">
    <property type="protein sequence ID" value="CAJ1371519.1"/>
    <property type="molecule type" value="Genomic_DNA"/>
</dbReference>
<evidence type="ECO:0000313" key="1">
    <source>
        <dbReference type="EMBL" id="CAJ1371519.1"/>
    </source>
</evidence>
<dbReference type="AlphaFoldDB" id="A0AA36MGV7"/>
<organism evidence="1 2">
    <name type="scientific">Effrenium voratum</name>
    <dbReference type="NCBI Taxonomy" id="2562239"/>
    <lineage>
        <taxon>Eukaryota</taxon>
        <taxon>Sar</taxon>
        <taxon>Alveolata</taxon>
        <taxon>Dinophyceae</taxon>
        <taxon>Suessiales</taxon>
        <taxon>Symbiodiniaceae</taxon>
        <taxon>Effrenium</taxon>
    </lineage>
</organism>
<accession>A0AA36MGV7</accession>
<protein>
    <submittedName>
        <fullName evidence="1">Uncharacterized protein</fullName>
    </submittedName>
</protein>